<evidence type="ECO:0000313" key="6">
    <source>
        <dbReference type="EMBL" id="KJH45238.1"/>
    </source>
</evidence>
<dbReference type="GO" id="GO:0005524">
    <property type="term" value="F:ATP binding"/>
    <property type="evidence" value="ECO:0007669"/>
    <property type="project" value="UniProtKB-KW"/>
</dbReference>
<evidence type="ECO:0000256" key="1">
    <source>
        <dbReference type="ARBA" id="ARBA00022741"/>
    </source>
</evidence>
<dbReference type="GO" id="GO:0003724">
    <property type="term" value="F:RNA helicase activity"/>
    <property type="evidence" value="ECO:0007669"/>
    <property type="project" value="TreeGrafter"/>
</dbReference>
<dbReference type="OrthoDB" id="5874773at2759"/>
<gene>
    <name evidence="6" type="ORF">DICVIV_08735</name>
</gene>
<evidence type="ECO:0000259" key="5">
    <source>
        <dbReference type="PROSITE" id="PS51192"/>
    </source>
</evidence>
<dbReference type="Gene3D" id="3.40.50.300">
    <property type="entry name" value="P-loop containing nucleotide triphosphate hydrolases"/>
    <property type="match status" value="1"/>
</dbReference>
<dbReference type="InterPro" id="IPR011545">
    <property type="entry name" value="DEAD/DEAH_box_helicase_dom"/>
</dbReference>
<proteinExistence type="predicted"/>
<keyword evidence="4" id="KW-0067">ATP-binding</keyword>
<dbReference type="GO" id="GO:0005829">
    <property type="term" value="C:cytosol"/>
    <property type="evidence" value="ECO:0007669"/>
    <property type="project" value="TreeGrafter"/>
</dbReference>
<dbReference type="InterPro" id="IPR027417">
    <property type="entry name" value="P-loop_NTPase"/>
</dbReference>
<dbReference type="AlphaFoldDB" id="A0A0D8XKU9"/>
<dbReference type="GO" id="GO:0003676">
    <property type="term" value="F:nucleic acid binding"/>
    <property type="evidence" value="ECO:0007669"/>
    <property type="project" value="InterPro"/>
</dbReference>
<keyword evidence="7" id="KW-1185">Reference proteome</keyword>
<organism evidence="6 7">
    <name type="scientific">Dictyocaulus viviparus</name>
    <name type="common">Bovine lungworm</name>
    <dbReference type="NCBI Taxonomy" id="29172"/>
    <lineage>
        <taxon>Eukaryota</taxon>
        <taxon>Metazoa</taxon>
        <taxon>Ecdysozoa</taxon>
        <taxon>Nematoda</taxon>
        <taxon>Chromadorea</taxon>
        <taxon>Rhabditida</taxon>
        <taxon>Rhabditina</taxon>
        <taxon>Rhabditomorpha</taxon>
        <taxon>Strongyloidea</taxon>
        <taxon>Metastrongylidae</taxon>
        <taxon>Dictyocaulus</taxon>
    </lineage>
</organism>
<dbReference type="EMBL" id="KN716419">
    <property type="protein sequence ID" value="KJH45238.1"/>
    <property type="molecule type" value="Genomic_DNA"/>
</dbReference>
<evidence type="ECO:0000313" key="7">
    <source>
        <dbReference type="Proteomes" id="UP000053766"/>
    </source>
</evidence>
<dbReference type="STRING" id="29172.A0A0D8XKU9"/>
<name>A0A0D8XKU9_DICVI</name>
<dbReference type="InterPro" id="IPR000629">
    <property type="entry name" value="RNA-helicase_DEAD-box_CS"/>
</dbReference>
<dbReference type="Pfam" id="PF00270">
    <property type="entry name" value="DEAD"/>
    <property type="match status" value="1"/>
</dbReference>
<keyword evidence="3 6" id="KW-0347">Helicase</keyword>
<evidence type="ECO:0000256" key="4">
    <source>
        <dbReference type="ARBA" id="ARBA00022840"/>
    </source>
</evidence>
<dbReference type="InterPro" id="IPR014001">
    <property type="entry name" value="Helicase_ATP-bd"/>
</dbReference>
<sequence>MNYVQLLPIQGYSTSVLLSGENLLVYAPTGSGKTAAFLIPAIELVIRHNKNEGRRADHPLVLILGNTNNLMLQTFKFACAMAGYDPSEEVANTHVRIFNLFAGSGMSRMRNMMKIDHEIVIATCGGVLQAFMYQKLDLSNLKMLVIDEADKMVDESRGFGYEVAQIFSHVPKDVIVAEFSATFCEKNNQIQLSDLDKKLFRWVEMMC</sequence>
<accession>A0A0D8XKU9</accession>
<evidence type="ECO:0000256" key="2">
    <source>
        <dbReference type="ARBA" id="ARBA00022801"/>
    </source>
</evidence>
<dbReference type="PANTHER" id="PTHR47959">
    <property type="entry name" value="ATP-DEPENDENT RNA HELICASE RHLE-RELATED"/>
    <property type="match status" value="1"/>
</dbReference>
<reference evidence="6 7" key="1">
    <citation type="submission" date="2013-11" db="EMBL/GenBank/DDBJ databases">
        <title>Draft genome of the bovine lungworm Dictyocaulus viviparus.</title>
        <authorList>
            <person name="Mitreva M."/>
        </authorList>
    </citation>
    <scope>NUCLEOTIDE SEQUENCE [LARGE SCALE GENOMIC DNA]</scope>
    <source>
        <strain evidence="6 7">HannoverDv2000</strain>
    </source>
</reference>
<evidence type="ECO:0000256" key="3">
    <source>
        <dbReference type="ARBA" id="ARBA00022806"/>
    </source>
</evidence>
<dbReference type="SMART" id="SM00487">
    <property type="entry name" value="DEXDc"/>
    <property type="match status" value="1"/>
</dbReference>
<keyword evidence="2" id="KW-0378">Hydrolase</keyword>
<reference evidence="7" key="2">
    <citation type="journal article" date="2016" name="Sci. Rep.">
        <title>Dictyocaulus viviparus genome, variome and transcriptome elucidate lungworm biology and support future intervention.</title>
        <authorList>
            <person name="McNulty S.N."/>
            <person name="Strube C."/>
            <person name="Rosa B.A."/>
            <person name="Martin J.C."/>
            <person name="Tyagi R."/>
            <person name="Choi Y.J."/>
            <person name="Wang Q."/>
            <person name="Hallsworth Pepin K."/>
            <person name="Zhang X."/>
            <person name="Ozersky P."/>
            <person name="Wilson R.K."/>
            <person name="Sternberg P.W."/>
            <person name="Gasser R.B."/>
            <person name="Mitreva M."/>
        </authorList>
    </citation>
    <scope>NUCLEOTIDE SEQUENCE [LARGE SCALE GENOMIC DNA]</scope>
    <source>
        <strain evidence="7">HannoverDv2000</strain>
    </source>
</reference>
<protein>
    <submittedName>
        <fullName evidence="6">DEAD/DEAH box helicase</fullName>
    </submittedName>
</protein>
<dbReference type="PROSITE" id="PS00039">
    <property type="entry name" value="DEAD_ATP_HELICASE"/>
    <property type="match status" value="1"/>
</dbReference>
<dbReference type="InterPro" id="IPR050079">
    <property type="entry name" value="DEAD_box_RNA_helicase"/>
</dbReference>
<keyword evidence="1" id="KW-0547">Nucleotide-binding</keyword>
<dbReference type="PROSITE" id="PS51192">
    <property type="entry name" value="HELICASE_ATP_BIND_1"/>
    <property type="match status" value="1"/>
</dbReference>
<dbReference type="GO" id="GO:0016787">
    <property type="term" value="F:hydrolase activity"/>
    <property type="evidence" value="ECO:0007669"/>
    <property type="project" value="UniProtKB-KW"/>
</dbReference>
<dbReference type="Proteomes" id="UP000053766">
    <property type="component" value="Unassembled WGS sequence"/>
</dbReference>
<dbReference type="SUPFAM" id="SSF52540">
    <property type="entry name" value="P-loop containing nucleoside triphosphate hydrolases"/>
    <property type="match status" value="1"/>
</dbReference>
<feature type="domain" description="Helicase ATP-binding" evidence="5">
    <location>
        <begin position="14"/>
        <end position="201"/>
    </location>
</feature>
<dbReference type="PANTHER" id="PTHR47959:SF1">
    <property type="entry name" value="ATP-DEPENDENT RNA HELICASE DBPA"/>
    <property type="match status" value="1"/>
</dbReference>